<dbReference type="AlphaFoldDB" id="A0A2S7ENC6"/>
<keyword evidence="15" id="KW-1185">Reference proteome</keyword>
<evidence type="ECO:0000256" key="6">
    <source>
        <dbReference type="ARBA" id="ARBA00023136"/>
    </source>
</evidence>
<gene>
    <name evidence="14" type="ORF">XpopCFBP1817_11750</name>
</gene>
<comment type="similarity">
    <text evidence="8">Belongs to the PpiD chaperone family.</text>
</comment>
<evidence type="ECO:0000256" key="7">
    <source>
        <dbReference type="ARBA" id="ARBA00023186"/>
    </source>
</evidence>
<feature type="domain" description="PpiC" evidence="13">
    <location>
        <begin position="334"/>
        <end position="435"/>
    </location>
</feature>
<keyword evidence="6 12" id="KW-0472">Membrane</keyword>
<dbReference type="Pfam" id="PF13624">
    <property type="entry name" value="SurA_N_3"/>
    <property type="match status" value="1"/>
</dbReference>
<sequence length="704" mass="76720">MEHGAWSMEHGAWSMEHGAWSMEHGAWGWVLGAKRVTLPRPPTGRDLPMLQKLRDNTSGWVATAILGLLMIPFLFVIDNSYLGGIGANNVAKVQAPPTWWKSAPSWWPVSLLWQHHEISTQDFRARFEQARMQERQRQGENFDPRTFESRENKLQVLDQLVDEQVVRLGAEDAGIVIGDATVRDYITSIQAFQVDGKFSPDQYRAALAQGMPPRTPAQFDALVRDSLQQSVIPQAIAESGFATKAEFERLLKLMGETRDVELAMLPPPAADTAPVSDVQIKQWYGGHTQDFRQPETVMIEYVEINTAKLPPATAADEATLRRRYDEEKGRFVEPDQRLASHILISAGSDPAAQKAAEAKAAKLAAEAKQPGADFAALAKANSQDPGSKGAGGDLGWVEKGTMVKQFEDALFAMKAGEVVGPIKSEFGYHVIQLREVKGGKGKTFEQVRDQLAAEQLKADADKTFADVSGKLVDQVYKNPTALEPAAKQVGLPVQTLGPFSRADASGIATNPAVLRSAFSETLVQDGTVSDPITIAPNHSVVLRVTNHSAEQALPLDKVRDKVIAAIHADRTEKAAAAAADALLARMQKGETLQALAASEKLQVQPIPGLPRTAPIPTPAANRAIFSAPRPTKGKPSLGKVELDGGRFAVFVIAKATPGDLKEMPAEQQTMLREQLSQIDGNNAAQAYVKEMRKRYKIQIEEAKL</sequence>
<keyword evidence="5 12" id="KW-1133">Transmembrane helix</keyword>
<evidence type="ECO:0000313" key="14">
    <source>
        <dbReference type="EMBL" id="PPU92825.1"/>
    </source>
</evidence>
<dbReference type="InterPro" id="IPR023058">
    <property type="entry name" value="PPIase_PpiC_CS"/>
</dbReference>
<proteinExistence type="inferred from homology"/>
<evidence type="ECO:0000256" key="5">
    <source>
        <dbReference type="ARBA" id="ARBA00022989"/>
    </source>
</evidence>
<keyword evidence="7" id="KW-0143">Chaperone</keyword>
<evidence type="ECO:0000256" key="11">
    <source>
        <dbReference type="PROSITE-ProRule" id="PRU00278"/>
    </source>
</evidence>
<dbReference type="Proteomes" id="UP000239939">
    <property type="component" value="Unassembled WGS sequence"/>
</dbReference>
<evidence type="ECO:0000256" key="4">
    <source>
        <dbReference type="ARBA" id="ARBA00022692"/>
    </source>
</evidence>
<keyword evidence="3" id="KW-0997">Cell inner membrane</keyword>
<evidence type="ECO:0000256" key="1">
    <source>
        <dbReference type="ARBA" id="ARBA00004382"/>
    </source>
</evidence>
<evidence type="ECO:0000256" key="8">
    <source>
        <dbReference type="ARBA" id="ARBA00038408"/>
    </source>
</evidence>
<dbReference type="PANTHER" id="PTHR47529">
    <property type="entry name" value="PEPTIDYL-PROLYL CIS-TRANS ISOMERASE D"/>
    <property type="match status" value="1"/>
</dbReference>
<dbReference type="PANTHER" id="PTHR47529:SF1">
    <property type="entry name" value="PERIPLASMIC CHAPERONE PPID"/>
    <property type="match status" value="1"/>
</dbReference>
<dbReference type="InterPro" id="IPR000297">
    <property type="entry name" value="PPIase_PpiC"/>
</dbReference>
<organism evidence="14 15">
    <name type="scientific">Xanthomonas populi</name>
    <dbReference type="NCBI Taxonomy" id="53414"/>
    <lineage>
        <taxon>Bacteria</taxon>
        <taxon>Pseudomonadati</taxon>
        <taxon>Pseudomonadota</taxon>
        <taxon>Gammaproteobacteria</taxon>
        <taxon>Lysobacterales</taxon>
        <taxon>Lysobacteraceae</taxon>
        <taxon>Xanthomonas</taxon>
    </lineage>
</organism>
<dbReference type="InterPro" id="IPR052029">
    <property type="entry name" value="PpiD_chaperone"/>
</dbReference>
<dbReference type="PROSITE" id="PS50198">
    <property type="entry name" value="PPIC_PPIASE_2"/>
    <property type="match status" value="1"/>
</dbReference>
<name>A0A2S7ENC6_9XANT</name>
<dbReference type="Gene3D" id="1.10.4030.10">
    <property type="entry name" value="Porin chaperone SurA, peptide-binding domain"/>
    <property type="match status" value="1"/>
</dbReference>
<dbReference type="GO" id="GO:0005886">
    <property type="term" value="C:plasma membrane"/>
    <property type="evidence" value="ECO:0007669"/>
    <property type="project" value="UniProtKB-SubCell"/>
</dbReference>
<evidence type="ECO:0000259" key="13">
    <source>
        <dbReference type="PROSITE" id="PS50198"/>
    </source>
</evidence>
<keyword evidence="4 12" id="KW-0812">Transmembrane</keyword>
<evidence type="ECO:0000256" key="12">
    <source>
        <dbReference type="SAM" id="Phobius"/>
    </source>
</evidence>
<dbReference type="PROSITE" id="PS01096">
    <property type="entry name" value="PPIC_PPIASE_1"/>
    <property type="match status" value="1"/>
</dbReference>
<evidence type="ECO:0000256" key="2">
    <source>
        <dbReference type="ARBA" id="ARBA00022475"/>
    </source>
</evidence>
<dbReference type="SUPFAM" id="SSF54534">
    <property type="entry name" value="FKBP-like"/>
    <property type="match status" value="1"/>
</dbReference>
<dbReference type="InterPro" id="IPR027304">
    <property type="entry name" value="Trigger_fact/SurA_dom_sf"/>
</dbReference>
<evidence type="ECO:0000256" key="9">
    <source>
        <dbReference type="ARBA" id="ARBA00040743"/>
    </source>
</evidence>
<dbReference type="SUPFAM" id="SSF109998">
    <property type="entry name" value="Triger factor/SurA peptide-binding domain-like"/>
    <property type="match status" value="1"/>
</dbReference>
<evidence type="ECO:0000313" key="15">
    <source>
        <dbReference type="Proteomes" id="UP000239939"/>
    </source>
</evidence>
<keyword evidence="11" id="KW-0697">Rotamase</keyword>
<comment type="subcellular location">
    <subcellularLocation>
        <location evidence="1">Cell inner membrane</location>
        <topology evidence="1">Single-pass type II membrane protein</topology>
        <orientation evidence="1">Periplasmic side</orientation>
    </subcellularLocation>
</comment>
<reference evidence="15" key="1">
    <citation type="submission" date="2016-08" db="EMBL/GenBank/DDBJ databases">
        <authorList>
            <person name="Merda D."/>
            <person name="Briand M."/>
            <person name="Taghouti G."/>
            <person name="Carrere S."/>
            <person name="Gouzy J."/>
            <person name="Portier P."/>
            <person name="Jacques M.-A."/>
            <person name="Fischer-Le Saux M."/>
        </authorList>
    </citation>
    <scope>NUCLEOTIDE SEQUENCE [LARGE SCALE GENOMIC DNA]</scope>
    <source>
        <strain evidence="15">CFBP1817</strain>
    </source>
</reference>
<dbReference type="Gene3D" id="3.10.50.40">
    <property type="match status" value="1"/>
</dbReference>
<evidence type="ECO:0000256" key="3">
    <source>
        <dbReference type="ARBA" id="ARBA00022519"/>
    </source>
</evidence>
<keyword evidence="2" id="KW-1003">Cell membrane</keyword>
<accession>A0A2S7ENC6</accession>
<dbReference type="GO" id="GO:0003755">
    <property type="term" value="F:peptidyl-prolyl cis-trans isomerase activity"/>
    <property type="evidence" value="ECO:0007669"/>
    <property type="project" value="UniProtKB-KW"/>
</dbReference>
<dbReference type="EMBL" id="MDEJ01000065">
    <property type="protein sequence ID" value="PPU92825.1"/>
    <property type="molecule type" value="Genomic_DNA"/>
</dbReference>
<comment type="caution">
    <text evidence="14">The sequence shown here is derived from an EMBL/GenBank/DDBJ whole genome shotgun (WGS) entry which is preliminary data.</text>
</comment>
<protein>
    <recommendedName>
        <fullName evidence="9">Periplasmic chaperone PpiD</fullName>
    </recommendedName>
    <alternativeName>
        <fullName evidence="10">Periplasmic folding chaperone</fullName>
    </alternativeName>
</protein>
<keyword evidence="11 14" id="KW-0413">Isomerase</keyword>
<feature type="transmembrane region" description="Helical" evidence="12">
    <location>
        <begin position="59"/>
        <end position="77"/>
    </location>
</feature>
<evidence type="ECO:0000256" key="10">
    <source>
        <dbReference type="ARBA" id="ARBA00042775"/>
    </source>
</evidence>
<dbReference type="InterPro" id="IPR046357">
    <property type="entry name" value="PPIase_dom_sf"/>
</dbReference>
<dbReference type="Pfam" id="PF13616">
    <property type="entry name" value="Rotamase_3"/>
    <property type="match status" value="1"/>
</dbReference>